<dbReference type="NCBIfam" id="TIGR01764">
    <property type="entry name" value="excise"/>
    <property type="match status" value="1"/>
</dbReference>
<feature type="domain" description="Helix-turn-helix" evidence="1">
    <location>
        <begin position="16"/>
        <end position="56"/>
    </location>
</feature>
<dbReference type="RefSeq" id="WP_133767142.1">
    <property type="nucleotide sequence ID" value="NZ_BAAARP010000001.1"/>
</dbReference>
<evidence type="ECO:0000313" key="3">
    <source>
        <dbReference type="Proteomes" id="UP000295344"/>
    </source>
</evidence>
<reference evidence="2 3" key="1">
    <citation type="submission" date="2019-03" db="EMBL/GenBank/DDBJ databases">
        <title>Genomic Encyclopedia of Archaeal and Bacterial Type Strains, Phase II (KMG-II): from individual species to whole genera.</title>
        <authorList>
            <person name="Goeker M."/>
        </authorList>
    </citation>
    <scope>NUCLEOTIDE SEQUENCE [LARGE SCALE GENOMIC DNA]</scope>
    <source>
        <strain evidence="2 3">DSM 24782</strain>
    </source>
</reference>
<dbReference type="SUPFAM" id="SSF46955">
    <property type="entry name" value="Putative DNA-binding domain"/>
    <property type="match status" value="1"/>
</dbReference>
<dbReference type="InterPro" id="IPR010093">
    <property type="entry name" value="SinI_DNA-bd"/>
</dbReference>
<keyword evidence="3" id="KW-1185">Reference proteome</keyword>
<dbReference type="Pfam" id="PF12728">
    <property type="entry name" value="HTH_17"/>
    <property type="match status" value="1"/>
</dbReference>
<dbReference type="GO" id="GO:0003677">
    <property type="term" value="F:DNA binding"/>
    <property type="evidence" value="ECO:0007669"/>
    <property type="project" value="InterPro"/>
</dbReference>
<accession>A0A4R7FIG5</accession>
<gene>
    <name evidence="2" type="ORF">CLV52_3022</name>
</gene>
<dbReference type="InterPro" id="IPR009061">
    <property type="entry name" value="DNA-bd_dom_put_sf"/>
</dbReference>
<dbReference type="InterPro" id="IPR041657">
    <property type="entry name" value="HTH_17"/>
</dbReference>
<dbReference type="AlphaFoldDB" id="A0A4R7FIG5"/>
<evidence type="ECO:0000259" key="1">
    <source>
        <dbReference type="Pfam" id="PF12728"/>
    </source>
</evidence>
<organism evidence="2 3">
    <name type="scientific">Amnibacterium kyonggiense</name>
    <dbReference type="NCBI Taxonomy" id="595671"/>
    <lineage>
        <taxon>Bacteria</taxon>
        <taxon>Bacillati</taxon>
        <taxon>Actinomycetota</taxon>
        <taxon>Actinomycetes</taxon>
        <taxon>Micrococcales</taxon>
        <taxon>Microbacteriaceae</taxon>
        <taxon>Amnibacterium</taxon>
    </lineage>
</organism>
<sequence>MDQPPEHAVDVLGLTEILGVSKDTIYSMARSGEIPSIRLGRLWRFYPTQVREHLEAEAAARRSDLWARPSRSKVARAQDKRLRH</sequence>
<name>A0A4R7FIG5_9MICO</name>
<dbReference type="OrthoDB" id="5524782at2"/>
<dbReference type="EMBL" id="SOAM01000003">
    <property type="protein sequence ID" value="TDS75911.1"/>
    <property type="molecule type" value="Genomic_DNA"/>
</dbReference>
<comment type="caution">
    <text evidence="2">The sequence shown here is derived from an EMBL/GenBank/DDBJ whole genome shotgun (WGS) entry which is preliminary data.</text>
</comment>
<proteinExistence type="predicted"/>
<evidence type="ECO:0000313" key="2">
    <source>
        <dbReference type="EMBL" id="TDS75911.1"/>
    </source>
</evidence>
<dbReference type="Proteomes" id="UP000295344">
    <property type="component" value="Unassembled WGS sequence"/>
</dbReference>
<protein>
    <submittedName>
        <fullName evidence="2">AlpA family transcriptional regulator</fullName>
    </submittedName>
</protein>